<evidence type="ECO:0000256" key="1">
    <source>
        <dbReference type="SAM" id="MobiDB-lite"/>
    </source>
</evidence>
<protein>
    <submittedName>
        <fullName evidence="3">Uncharacterized protein</fullName>
    </submittedName>
</protein>
<keyword evidence="2" id="KW-0812">Transmembrane</keyword>
<feature type="region of interest" description="Disordered" evidence="1">
    <location>
        <begin position="135"/>
        <end position="165"/>
    </location>
</feature>
<comment type="caution">
    <text evidence="3">The sequence shown here is derived from an EMBL/GenBank/DDBJ whole genome shotgun (WGS) entry which is preliminary data.</text>
</comment>
<organism evidence="3 4">
    <name type="scientific">Elysia chlorotica</name>
    <name type="common">Eastern emerald elysia</name>
    <name type="synonym">Sea slug</name>
    <dbReference type="NCBI Taxonomy" id="188477"/>
    <lineage>
        <taxon>Eukaryota</taxon>
        <taxon>Metazoa</taxon>
        <taxon>Spiralia</taxon>
        <taxon>Lophotrochozoa</taxon>
        <taxon>Mollusca</taxon>
        <taxon>Gastropoda</taxon>
        <taxon>Heterobranchia</taxon>
        <taxon>Euthyneura</taxon>
        <taxon>Panpulmonata</taxon>
        <taxon>Sacoglossa</taxon>
        <taxon>Placobranchoidea</taxon>
        <taxon>Plakobranchidae</taxon>
        <taxon>Elysia</taxon>
    </lineage>
</organism>
<dbReference type="EMBL" id="RQTK01000005">
    <property type="protein sequence ID" value="RUS91872.1"/>
    <property type="molecule type" value="Genomic_DNA"/>
</dbReference>
<dbReference type="AlphaFoldDB" id="A0A3S1BY99"/>
<feature type="compositionally biased region" description="Acidic residues" evidence="1">
    <location>
        <begin position="136"/>
        <end position="156"/>
    </location>
</feature>
<evidence type="ECO:0000313" key="3">
    <source>
        <dbReference type="EMBL" id="RUS91872.1"/>
    </source>
</evidence>
<name>A0A3S1BY99_ELYCH</name>
<dbReference type="Proteomes" id="UP000271974">
    <property type="component" value="Unassembled WGS sequence"/>
</dbReference>
<keyword evidence="2" id="KW-0472">Membrane</keyword>
<sequence>MNKENDTKDAMFNFHFCHFDPCSIVYISSVLHRTHCIYLLISTFSLLLLLYFFTKFIFLWSLPLTHFLDIYFGKFHLKKLDFTMATNGRLNVDQTLSSEDIAVKLNRHNFCTASSDDVEALLEHKHNFMDLKLDGEESVSENESETEELTNSDSEGETQFNPIEDFDSTSLGAGGPLAVLPLVQTTQQVPPKKCPCKCKLNNSKPCIDRYSWSLSPTMLRSMPSPFLTVPLSIGIPICGYYPPTAPKKRCMISTWRLPVRARRQRGSLYL</sequence>
<keyword evidence="4" id="KW-1185">Reference proteome</keyword>
<evidence type="ECO:0000313" key="4">
    <source>
        <dbReference type="Proteomes" id="UP000271974"/>
    </source>
</evidence>
<accession>A0A3S1BY99</accession>
<keyword evidence="2" id="KW-1133">Transmembrane helix</keyword>
<reference evidence="3 4" key="1">
    <citation type="submission" date="2019-01" db="EMBL/GenBank/DDBJ databases">
        <title>A draft genome assembly of the solar-powered sea slug Elysia chlorotica.</title>
        <authorList>
            <person name="Cai H."/>
            <person name="Li Q."/>
            <person name="Fang X."/>
            <person name="Li J."/>
            <person name="Curtis N.E."/>
            <person name="Altenburger A."/>
            <person name="Shibata T."/>
            <person name="Feng M."/>
            <person name="Maeda T."/>
            <person name="Schwartz J.A."/>
            <person name="Shigenobu S."/>
            <person name="Lundholm N."/>
            <person name="Nishiyama T."/>
            <person name="Yang H."/>
            <person name="Hasebe M."/>
            <person name="Li S."/>
            <person name="Pierce S.K."/>
            <person name="Wang J."/>
        </authorList>
    </citation>
    <scope>NUCLEOTIDE SEQUENCE [LARGE SCALE GENOMIC DNA]</scope>
    <source>
        <strain evidence="3">EC2010</strain>
        <tissue evidence="3">Whole organism of an adult</tissue>
    </source>
</reference>
<feature type="transmembrane region" description="Helical" evidence="2">
    <location>
        <begin position="37"/>
        <end position="60"/>
    </location>
</feature>
<proteinExistence type="predicted"/>
<gene>
    <name evidence="3" type="ORF">EGW08_000443</name>
</gene>
<evidence type="ECO:0000256" key="2">
    <source>
        <dbReference type="SAM" id="Phobius"/>
    </source>
</evidence>